<proteinExistence type="predicted"/>
<accession>A0A5C8Z3S8</accession>
<protein>
    <submittedName>
        <fullName evidence="1">DUF3450 domain-containing protein</fullName>
    </submittedName>
</protein>
<sequence>MITATGLMSAALSANELDTARALDGEIVEAAALSQEQIDAIEDQRLDSLAQIAALEEQIADLNIYRDHLISLIADQDKEADSLNQQMQGIADTRQGVVPLMYRMIAGLKQHLAEDDPIRYQARKARIERLETMMSVANVSDAEKFRRILEAYQIELDYGKKLGVYQAEISVDNNNRIPVDVLYLGRASLVARSLDGQDFWAWNDLARVWQPLKRSHATQVNQAFAMASQQVGPSILQLPLSFKLERPAESSAQPEEL</sequence>
<reference evidence="1 2" key="1">
    <citation type="submission" date="2019-07" db="EMBL/GenBank/DDBJ databases">
        <title>Reinekea sp. strain SSH23 genome sequencing and assembly.</title>
        <authorList>
            <person name="Kim I."/>
        </authorList>
    </citation>
    <scope>NUCLEOTIDE SEQUENCE [LARGE SCALE GENOMIC DNA]</scope>
    <source>
        <strain evidence="1 2">SSH23</strain>
    </source>
</reference>
<comment type="caution">
    <text evidence="1">The sequence shown here is derived from an EMBL/GenBank/DDBJ whole genome shotgun (WGS) entry which is preliminary data.</text>
</comment>
<keyword evidence="2" id="KW-1185">Reference proteome</keyword>
<organism evidence="1 2">
    <name type="scientific">Reinekea thalattae</name>
    <dbReference type="NCBI Taxonomy" id="2593301"/>
    <lineage>
        <taxon>Bacteria</taxon>
        <taxon>Pseudomonadati</taxon>
        <taxon>Pseudomonadota</taxon>
        <taxon>Gammaproteobacteria</taxon>
        <taxon>Oceanospirillales</taxon>
        <taxon>Saccharospirillaceae</taxon>
        <taxon>Reinekea</taxon>
    </lineage>
</organism>
<evidence type="ECO:0000313" key="1">
    <source>
        <dbReference type="EMBL" id="TXR52207.1"/>
    </source>
</evidence>
<name>A0A5C8Z3S8_9GAMM</name>
<dbReference type="OrthoDB" id="5880116at2"/>
<dbReference type="Pfam" id="PF11932">
    <property type="entry name" value="DUF3450"/>
    <property type="match status" value="1"/>
</dbReference>
<dbReference type="Proteomes" id="UP000321764">
    <property type="component" value="Unassembled WGS sequence"/>
</dbReference>
<evidence type="ECO:0000313" key="2">
    <source>
        <dbReference type="Proteomes" id="UP000321764"/>
    </source>
</evidence>
<dbReference type="PIRSF" id="PIRSF028069">
    <property type="entry name" value="UCP028069"/>
    <property type="match status" value="1"/>
</dbReference>
<gene>
    <name evidence="1" type="ORF">FME95_12035</name>
</gene>
<dbReference type="EMBL" id="VKAD01000002">
    <property type="protein sequence ID" value="TXR52207.1"/>
    <property type="molecule type" value="Genomic_DNA"/>
</dbReference>
<dbReference type="InterPro" id="IPR016866">
    <property type="entry name" value="UCP028069"/>
</dbReference>
<dbReference type="AlphaFoldDB" id="A0A5C8Z3S8"/>